<dbReference type="AlphaFoldDB" id="A0A0D2F7D8"/>
<dbReference type="Pfam" id="PF00082">
    <property type="entry name" value="Peptidase_S8"/>
    <property type="match status" value="1"/>
</dbReference>
<dbReference type="PANTHER" id="PTHR43806:SF11">
    <property type="entry name" value="CEREVISIN-RELATED"/>
    <property type="match status" value="1"/>
</dbReference>
<evidence type="ECO:0000256" key="3">
    <source>
        <dbReference type="ARBA" id="ARBA00022729"/>
    </source>
</evidence>
<accession>A0A0D2F7D8</accession>
<keyword evidence="3" id="KW-0732">Signal</keyword>
<dbReference type="HOGENOM" id="CLU_1170523_0_0_1"/>
<keyword evidence="2" id="KW-0645">Protease</keyword>
<evidence type="ECO:0000256" key="7">
    <source>
        <dbReference type="SAM" id="MobiDB-lite"/>
    </source>
</evidence>
<keyword evidence="10" id="KW-1185">Reference proteome</keyword>
<keyword evidence="4" id="KW-0378">Hydrolase</keyword>
<gene>
    <name evidence="9" type="ORF">PV04_09772</name>
</gene>
<dbReference type="Gene3D" id="3.40.50.200">
    <property type="entry name" value="Peptidase S8/S53 domain"/>
    <property type="match status" value="1"/>
</dbReference>
<keyword evidence="5" id="KW-0720">Serine protease</keyword>
<dbReference type="EMBL" id="KN846962">
    <property type="protein sequence ID" value="KIW62880.1"/>
    <property type="molecule type" value="Genomic_DNA"/>
</dbReference>
<evidence type="ECO:0000313" key="10">
    <source>
        <dbReference type="Proteomes" id="UP000054266"/>
    </source>
</evidence>
<dbReference type="PROSITE" id="PS00138">
    <property type="entry name" value="SUBTILASE_SER"/>
    <property type="match status" value="1"/>
</dbReference>
<keyword evidence="6" id="KW-0865">Zymogen</keyword>
<sequence>MDSAATINGACEKLGPGDILLLEGQMAGPMKKDGTDVGLIPMEWWPDNLAVIRKAVAKGIIVVEAAGNGYQNLDDPVYETYPAFGSSWKNPLNPNNPSSGAIIVGAGNPPPRTHGRDWGADRSICDYSNYGSRVDCQGWGREVTTTGYGDLQGGTVDTMYTDKFNGTSSASPVVVGALAVLQGILKAAKRPLLTPSRALQLLRDTGSPQQDGQHGPKTRRIGNRPDLRKLIPLVVGR</sequence>
<organism evidence="9 10">
    <name type="scientific">Phialophora macrospora</name>
    <dbReference type="NCBI Taxonomy" id="1851006"/>
    <lineage>
        <taxon>Eukaryota</taxon>
        <taxon>Fungi</taxon>
        <taxon>Dikarya</taxon>
        <taxon>Ascomycota</taxon>
        <taxon>Pezizomycotina</taxon>
        <taxon>Eurotiomycetes</taxon>
        <taxon>Chaetothyriomycetidae</taxon>
        <taxon>Chaetothyriales</taxon>
        <taxon>Herpotrichiellaceae</taxon>
        <taxon>Phialophora</taxon>
    </lineage>
</organism>
<comment type="similarity">
    <text evidence="1">Belongs to the peptidase S8 family.</text>
</comment>
<dbReference type="InterPro" id="IPR023828">
    <property type="entry name" value="Peptidase_S8_Ser-AS"/>
</dbReference>
<dbReference type="STRING" id="5601.A0A0D2F7D8"/>
<dbReference type="InterPro" id="IPR050131">
    <property type="entry name" value="Peptidase_S8_subtilisin-like"/>
</dbReference>
<feature type="region of interest" description="Disordered" evidence="7">
    <location>
        <begin position="204"/>
        <end position="223"/>
    </location>
</feature>
<dbReference type="GO" id="GO:0004252">
    <property type="term" value="F:serine-type endopeptidase activity"/>
    <property type="evidence" value="ECO:0007669"/>
    <property type="project" value="InterPro"/>
</dbReference>
<evidence type="ECO:0000256" key="2">
    <source>
        <dbReference type="ARBA" id="ARBA00022670"/>
    </source>
</evidence>
<name>A0A0D2F7D8_9EURO</name>
<dbReference type="GO" id="GO:0006508">
    <property type="term" value="P:proteolysis"/>
    <property type="evidence" value="ECO:0007669"/>
    <property type="project" value="UniProtKB-KW"/>
</dbReference>
<evidence type="ECO:0000313" key="9">
    <source>
        <dbReference type="EMBL" id="KIW62880.1"/>
    </source>
</evidence>
<evidence type="ECO:0000256" key="4">
    <source>
        <dbReference type="ARBA" id="ARBA00022801"/>
    </source>
</evidence>
<dbReference type="Proteomes" id="UP000054266">
    <property type="component" value="Unassembled WGS sequence"/>
</dbReference>
<feature type="domain" description="Peptidase S8/S53" evidence="8">
    <location>
        <begin position="52"/>
        <end position="206"/>
    </location>
</feature>
<evidence type="ECO:0000259" key="8">
    <source>
        <dbReference type="Pfam" id="PF00082"/>
    </source>
</evidence>
<dbReference type="SUPFAM" id="SSF52743">
    <property type="entry name" value="Subtilisin-like"/>
    <property type="match status" value="1"/>
</dbReference>
<dbReference type="InterPro" id="IPR036852">
    <property type="entry name" value="Peptidase_S8/S53_dom_sf"/>
</dbReference>
<evidence type="ECO:0000256" key="5">
    <source>
        <dbReference type="ARBA" id="ARBA00022825"/>
    </source>
</evidence>
<dbReference type="InterPro" id="IPR000209">
    <property type="entry name" value="Peptidase_S8/S53_dom"/>
</dbReference>
<dbReference type="PANTHER" id="PTHR43806">
    <property type="entry name" value="PEPTIDASE S8"/>
    <property type="match status" value="1"/>
</dbReference>
<reference evidence="9 10" key="1">
    <citation type="submission" date="2015-01" db="EMBL/GenBank/DDBJ databases">
        <title>The Genome Sequence of Capronia semiimmersa CBS27337.</title>
        <authorList>
            <consortium name="The Broad Institute Genomics Platform"/>
            <person name="Cuomo C."/>
            <person name="de Hoog S."/>
            <person name="Gorbushina A."/>
            <person name="Stielow B."/>
            <person name="Teixiera M."/>
            <person name="Abouelleil A."/>
            <person name="Chapman S.B."/>
            <person name="Priest M."/>
            <person name="Young S.K."/>
            <person name="Wortman J."/>
            <person name="Nusbaum C."/>
            <person name="Birren B."/>
        </authorList>
    </citation>
    <scope>NUCLEOTIDE SEQUENCE [LARGE SCALE GENOMIC DNA]</scope>
    <source>
        <strain evidence="9 10">CBS 27337</strain>
    </source>
</reference>
<evidence type="ECO:0000256" key="6">
    <source>
        <dbReference type="ARBA" id="ARBA00023145"/>
    </source>
</evidence>
<proteinExistence type="inferred from homology"/>
<evidence type="ECO:0000256" key="1">
    <source>
        <dbReference type="ARBA" id="ARBA00011073"/>
    </source>
</evidence>
<protein>
    <recommendedName>
        <fullName evidence="8">Peptidase S8/S53 domain-containing protein</fullName>
    </recommendedName>
</protein>